<dbReference type="PANTHER" id="PTHR10445">
    <property type="entry name" value="GENERAL TRANSCRIPTION FACTOR IIF SUBUNIT 2"/>
    <property type="match status" value="1"/>
</dbReference>
<dbReference type="Gene3D" id="1.10.10.10">
    <property type="entry name" value="Winged helix-like DNA-binding domain superfamily/Winged helix DNA-binding domain"/>
    <property type="match status" value="1"/>
</dbReference>
<evidence type="ECO:0000259" key="12">
    <source>
        <dbReference type="Pfam" id="PF17683"/>
    </source>
</evidence>
<dbReference type="FunFam" id="1.10.10.10:FF:000035">
    <property type="entry name" value="General transcription factor IIF subunit 2"/>
    <property type="match status" value="1"/>
</dbReference>
<dbReference type="HOGENOM" id="CLU_047858_0_2_1"/>
<protein>
    <recommendedName>
        <fullName evidence="3">Transcription initiation factor IIF subunit beta</fullName>
    </recommendedName>
    <alternativeName>
        <fullName evidence="9">TFIIF medium subunit</fullName>
    </alternativeName>
    <alternativeName>
        <fullName evidence="8">TFIIF-beta</fullName>
    </alternativeName>
</protein>
<dbReference type="RefSeq" id="XP_013312762.1">
    <property type="nucleotide sequence ID" value="XM_013457308.1"/>
</dbReference>
<dbReference type="InterPro" id="IPR040504">
    <property type="entry name" value="TFIIF_beta_N"/>
</dbReference>
<evidence type="ECO:0000256" key="10">
    <source>
        <dbReference type="SAM" id="MobiDB-lite"/>
    </source>
</evidence>
<gene>
    <name evidence="13" type="ORF">PV05_07839</name>
</gene>
<keyword evidence="14" id="KW-1185">Reference proteome</keyword>
<proteinExistence type="inferred from homology"/>
<evidence type="ECO:0000256" key="2">
    <source>
        <dbReference type="ARBA" id="ARBA00009543"/>
    </source>
</evidence>
<dbReference type="PANTHER" id="PTHR10445:SF0">
    <property type="entry name" value="GENERAL TRANSCRIPTION FACTOR IIF SUBUNIT 2"/>
    <property type="match status" value="1"/>
</dbReference>
<dbReference type="AlphaFoldDB" id="A0A0D2E9Y6"/>
<evidence type="ECO:0000256" key="1">
    <source>
        <dbReference type="ARBA" id="ARBA00004123"/>
    </source>
</evidence>
<dbReference type="InterPro" id="IPR040450">
    <property type="entry name" value="TFIIF_beta_HTH"/>
</dbReference>
<evidence type="ECO:0000256" key="9">
    <source>
        <dbReference type="ARBA" id="ARBA00081863"/>
    </source>
</evidence>
<feature type="compositionally biased region" description="Acidic residues" evidence="10">
    <location>
        <begin position="35"/>
        <end position="48"/>
    </location>
</feature>
<dbReference type="OrthoDB" id="26094at2759"/>
<keyword evidence="6" id="KW-0804">Transcription</keyword>
<evidence type="ECO:0000256" key="3">
    <source>
        <dbReference type="ARBA" id="ARBA00021453"/>
    </source>
</evidence>
<dbReference type="InterPro" id="IPR036388">
    <property type="entry name" value="WH-like_DNA-bd_sf"/>
</dbReference>
<accession>A0A0D2E9Y6</accession>
<dbReference type="InterPro" id="IPR036390">
    <property type="entry name" value="WH_DNA-bd_sf"/>
</dbReference>
<dbReference type="Proteomes" id="UP000054342">
    <property type="component" value="Unassembled WGS sequence"/>
</dbReference>
<evidence type="ECO:0000256" key="8">
    <source>
        <dbReference type="ARBA" id="ARBA00081473"/>
    </source>
</evidence>
<dbReference type="GO" id="GO:0006367">
    <property type="term" value="P:transcription initiation at RNA polymerase II promoter"/>
    <property type="evidence" value="ECO:0007669"/>
    <property type="project" value="InterPro"/>
</dbReference>
<reference evidence="13 14" key="1">
    <citation type="submission" date="2015-01" db="EMBL/GenBank/DDBJ databases">
        <title>The Genome Sequence of Exophiala xenobiotica CBS118157.</title>
        <authorList>
            <consortium name="The Broad Institute Genomics Platform"/>
            <person name="Cuomo C."/>
            <person name="de Hoog S."/>
            <person name="Gorbushina A."/>
            <person name="Stielow B."/>
            <person name="Teixiera M."/>
            <person name="Abouelleil A."/>
            <person name="Chapman S.B."/>
            <person name="Priest M."/>
            <person name="Young S.K."/>
            <person name="Wortman J."/>
            <person name="Nusbaum C."/>
            <person name="Birren B."/>
        </authorList>
    </citation>
    <scope>NUCLEOTIDE SEQUENCE [LARGE SCALE GENOMIC DNA]</scope>
    <source>
        <strain evidence="13 14">CBS 118157</strain>
    </source>
</reference>
<evidence type="ECO:0000313" key="13">
    <source>
        <dbReference type="EMBL" id="KIW52178.1"/>
    </source>
</evidence>
<evidence type="ECO:0000256" key="4">
    <source>
        <dbReference type="ARBA" id="ARBA00023015"/>
    </source>
</evidence>
<comment type="similarity">
    <text evidence="2">Belongs to the TFIIF beta subunit family.</text>
</comment>
<evidence type="ECO:0000256" key="6">
    <source>
        <dbReference type="ARBA" id="ARBA00023163"/>
    </source>
</evidence>
<evidence type="ECO:0000256" key="7">
    <source>
        <dbReference type="ARBA" id="ARBA00023242"/>
    </source>
</evidence>
<feature type="compositionally biased region" description="Basic and acidic residues" evidence="10">
    <location>
        <begin position="355"/>
        <end position="366"/>
    </location>
</feature>
<dbReference type="GO" id="GO:0005674">
    <property type="term" value="C:transcription factor TFIIF complex"/>
    <property type="evidence" value="ECO:0007669"/>
    <property type="project" value="InterPro"/>
</dbReference>
<evidence type="ECO:0000256" key="5">
    <source>
        <dbReference type="ARBA" id="ARBA00023125"/>
    </source>
</evidence>
<dbReference type="CDD" id="cd07980">
    <property type="entry name" value="TFIIF_beta"/>
    <property type="match status" value="1"/>
</dbReference>
<dbReference type="Pfam" id="PF02270">
    <property type="entry name" value="TFIIF_beta"/>
    <property type="match status" value="1"/>
</dbReference>
<evidence type="ECO:0000313" key="14">
    <source>
        <dbReference type="Proteomes" id="UP000054342"/>
    </source>
</evidence>
<feature type="domain" description="TFIIF beta subunit HTH" evidence="11">
    <location>
        <begin position="276"/>
        <end position="340"/>
    </location>
</feature>
<dbReference type="STRING" id="348802.A0A0D2E9Y6"/>
<feature type="region of interest" description="Disordered" evidence="10">
    <location>
        <begin position="340"/>
        <end position="380"/>
    </location>
</feature>
<dbReference type="GO" id="GO:0003677">
    <property type="term" value="F:DNA binding"/>
    <property type="evidence" value="ECO:0007669"/>
    <property type="project" value="UniProtKB-KW"/>
</dbReference>
<evidence type="ECO:0000259" key="11">
    <source>
        <dbReference type="Pfam" id="PF02270"/>
    </source>
</evidence>
<organism evidence="13 14">
    <name type="scientific">Exophiala xenobiotica</name>
    <dbReference type="NCBI Taxonomy" id="348802"/>
    <lineage>
        <taxon>Eukaryota</taxon>
        <taxon>Fungi</taxon>
        <taxon>Dikarya</taxon>
        <taxon>Ascomycota</taxon>
        <taxon>Pezizomycotina</taxon>
        <taxon>Eurotiomycetes</taxon>
        <taxon>Chaetothyriomycetidae</taxon>
        <taxon>Chaetothyriales</taxon>
        <taxon>Herpotrichiellaceae</taxon>
        <taxon>Exophiala</taxon>
    </lineage>
</organism>
<dbReference type="InterPro" id="IPR003196">
    <property type="entry name" value="TFIIF_beta"/>
</dbReference>
<dbReference type="SUPFAM" id="SSF46785">
    <property type="entry name" value="Winged helix' DNA-binding domain"/>
    <property type="match status" value="1"/>
</dbReference>
<name>A0A0D2E9Y6_9EURO</name>
<comment type="subcellular location">
    <subcellularLocation>
        <location evidence="1">Nucleus</location>
    </subcellularLocation>
</comment>
<sequence>MATLQGSGIPRVKLESLPDANIKPEPMDDTPSPYVDEDEEMYDEDTADLDFSQAQQQLWLSHIPKTLWEALSKLQDDDEIEIGTIRVEGSETNPSRVSMLLKSIPEFANEPKEYNLYRPPTERLRVRRPGQAFVFSEKDLPGYKPRAFAWDDIDEEGNPGQGRSFLYERHKRELKKKENKGRFVPYARRPIPKQTAIAGTVAREFEAVPVKNEEYFVLENKQASQMLKPPERETAVFDPKRDPSRQHVPLMSMSDRANAIKNAQARKQAQKENRAARVDKHVLIDKLLELFRQHRIWGLRDLKAKVNQPEAYLRQTLDEIAFMWKAGDFNGKWELKDEYKSDPALQNPMGVVAPKVEDSDMDKSGLDDDDDDDPFEDVGA</sequence>
<dbReference type="EMBL" id="KN847321">
    <property type="protein sequence ID" value="KIW52178.1"/>
    <property type="molecule type" value="Genomic_DNA"/>
</dbReference>
<keyword evidence="5" id="KW-0238">DNA-binding</keyword>
<feature type="compositionally biased region" description="Acidic residues" evidence="10">
    <location>
        <begin position="367"/>
        <end position="380"/>
    </location>
</feature>
<keyword evidence="7" id="KW-0539">Nucleus</keyword>
<feature type="region of interest" description="Disordered" evidence="10">
    <location>
        <begin position="1"/>
        <end position="48"/>
    </location>
</feature>
<dbReference type="GeneID" id="25329747"/>
<dbReference type="Pfam" id="PF17683">
    <property type="entry name" value="TFIIF_beta_N"/>
    <property type="match status" value="1"/>
</dbReference>
<dbReference type="SUPFAM" id="SSF50916">
    <property type="entry name" value="Rap30/74 interaction domains"/>
    <property type="match status" value="1"/>
</dbReference>
<dbReference type="InterPro" id="IPR011039">
    <property type="entry name" value="TFIIF_interaction"/>
</dbReference>
<keyword evidence="4" id="KW-0805">Transcription regulation</keyword>
<feature type="domain" description="TFIIF beta subunit N-terminal" evidence="12">
    <location>
        <begin position="55"/>
        <end position="210"/>
    </location>
</feature>